<dbReference type="EMBL" id="FUWJ01000009">
    <property type="protein sequence ID" value="SKA30362.1"/>
    <property type="molecule type" value="Genomic_DNA"/>
</dbReference>
<keyword evidence="1" id="KW-0472">Membrane</keyword>
<evidence type="ECO:0000256" key="1">
    <source>
        <dbReference type="SAM" id="Phobius"/>
    </source>
</evidence>
<feature type="transmembrane region" description="Helical" evidence="1">
    <location>
        <begin position="87"/>
        <end position="105"/>
    </location>
</feature>
<evidence type="ECO:0000313" key="3">
    <source>
        <dbReference type="Proteomes" id="UP000190092"/>
    </source>
</evidence>
<feature type="transmembrane region" description="Helical" evidence="1">
    <location>
        <begin position="163"/>
        <end position="182"/>
    </location>
</feature>
<sequence>MVHISSPRLDPGFLADTARRGFWIVLLAVASAGFSLVFACATPFAAVATIAARTMTRRDAGLVVLATWLANQAIGYGLLDYPRTADSVAWGGAIGIAALAALAAAKAVGREPLGTGPVFGTAIAFAAAFAAYQLVLLAAALVLPASASAFAPSVLLDVLMVNALALLGLLGLAALAAAAGLGRLSTARTAT</sequence>
<keyword evidence="1" id="KW-1133">Transmembrane helix</keyword>
<proteinExistence type="predicted"/>
<dbReference type="AlphaFoldDB" id="A0A1T4SQ94"/>
<evidence type="ECO:0000313" key="2">
    <source>
        <dbReference type="EMBL" id="SKA30362.1"/>
    </source>
</evidence>
<dbReference type="Proteomes" id="UP000190092">
    <property type="component" value="Unassembled WGS sequence"/>
</dbReference>
<protein>
    <submittedName>
        <fullName evidence="2">Uncharacterized protein</fullName>
    </submittedName>
</protein>
<name>A0A1T4SQ94_9HYPH</name>
<accession>A0A1T4SQ94</accession>
<reference evidence="3" key="1">
    <citation type="submission" date="2017-02" db="EMBL/GenBank/DDBJ databases">
        <authorList>
            <person name="Varghese N."/>
            <person name="Submissions S."/>
        </authorList>
    </citation>
    <scope>NUCLEOTIDE SEQUENCE [LARGE SCALE GENOMIC DNA]</scope>
    <source>
        <strain evidence="3">ATCC 27094</strain>
    </source>
</reference>
<organism evidence="2 3">
    <name type="scientific">Enhydrobacter aerosaccus</name>
    <dbReference type="NCBI Taxonomy" id="225324"/>
    <lineage>
        <taxon>Bacteria</taxon>
        <taxon>Pseudomonadati</taxon>
        <taxon>Pseudomonadota</taxon>
        <taxon>Alphaproteobacteria</taxon>
        <taxon>Hyphomicrobiales</taxon>
        <taxon>Enhydrobacter</taxon>
    </lineage>
</organism>
<keyword evidence="3" id="KW-1185">Reference proteome</keyword>
<feature type="transmembrane region" description="Helical" evidence="1">
    <location>
        <begin position="20"/>
        <end position="48"/>
    </location>
</feature>
<keyword evidence="1" id="KW-0812">Transmembrane</keyword>
<gene>
    <name evidence="2" type="ORF">SAMN02745126_04952</name>
</gene>
<feature type="transmembrane region" description="Helical" evidence="1">
    <location>
        <begin position="60"/>
        <end position="81"/>
    </location>
</feature>
<feature type="transmembrane region" description="Helical" evidence="1">
    <location>
        <begin position="117"/>
        <end position="143"/>
    </location>
</feature>
<dbReference type="RefSeq" id="WP_218191291.1">
    <property type="nucleotide sequence ID" value="NZ_FUWJ01000009.1"/>
</dbReference>